<sequence length="39" mass="4390">MSCQSAPGPKHVWSYLQLTGSLLLLEYCYIAMYIPHSMG</sequence>
<keyword evidence="1" id="KW-1133">Transmembrane helix</keyword>
<keyword evidence="3" id="KW-1185">Reference proteome</keyword>
<evidence type="ECO:0000313" key="2">
    <source>
        <dbReference type="EMBL" id="CAI9622111.1"/>
    </source>
</evidence>
<evidence type="ECO:0000313" key="3">
    <source>
        <dbReference type="Proteomes" id="UP001162483"/>
    </source>
</evidence>
<accession>A0ABN9HQ58</accession>
<feature type="non-terminal residue" evidence="2">
    <location>
        <position position="39"/>
    </location>
</feature>
<protein>
    <submittedName>
        <fullName evidence="2">Uncharacterized protein</fullName>
    </submittedName>
</protein>
<organism evidence="2 3">
    <name type="scientific">Staurois parvus</name>
    <dbReference type="NCBI Taxonomy" id="386267"/>
    <lineage>
        <taxon>Eukaryota</taxon>
        <taxon>Metazoa</taxon>
        <taxon>Chordata</taxon>
        <taxon>Craniata</taxon>
        <taxon>Vertebrata</taxon>
        <taxon>Euteleostomi</taxon>
        <taxon>Amphibia</taxon>
        <taxon>Batrachia</taxon>
        <taxon>Anura</taxon>
        <taxon>Neobatrachia</taxon>
        <taxon>Ranoidea</taxon>
        <taxon>Ranidae</taxon>
        <taxon>Staurois</taxon>
    </lineage>
</organism>
<reference evidence="2" key="1">
    <citation type="submission" date="2023-05" db="EMBL/GenBank/DDBJ databases">
        <authorList>
            <person name="Stuckert A."/>
        </authorList>
    </citation>
    <scope>NUCLEOTIDE SEQUENCE</scope>
</reference>
<dbReference type="Proteomes" id="UP001162483">
    <property type="component" value="Unassembled WGS sequence"/>
</dbReference>
<feature type="transmembrane region" description="Helical" evidence="1">
    <location>
        <begin position="12"/>
        <end position="34"/>
    </location>
</feature>
<comment type="caution">
    <text evidence="2">The sequence shown here is derived from an EMBL/GenBank/DDBJ whole genome shotgun (WGS) entry which is preliminary data.</text>
</comment>
<proteinExistence type="predicted"/>
<gene>
    <name evidence="2" type="ORF">SPARVUS_LOCUS16230961</name>
</gene>
<evidence type="ECO:0000256" key="1">
    <source>
        <dbReference type="SAM" id="Phobius"/>
    </source>
</evidence>
<dbReference type="EMBL" id="CATNWA010021288">
    <property type="protein sequence ID" value="CAI9622111.1"/>
    <property type="molecule type" value="Genomic_DNA"/>
</dbReference>
<name>A0ABN9HQ58_9NEOB</name>
<keyword evidence="1" id="KW-0812">Transmembrane</keyword>
<keyword evidence="1" id="KW-0472">Membrane</keyword>